<protein>
    <submittedName>
        <fullName evidence="1">Uncharacterized protein</fullName>
    </submittedName>
</protein>
<accession>A0A448WYW8</accession>
<organism evidence="1 2">
    <name type="scientific">Protopolystoma xenopodis</name>
    <dbReference type="NCBI Taxonomy" id="117903"/>
    <lineage>
        <taxon>Eukaryota</taxon>
        <taxon>Metazoa</taxon>
        <taxon>Spiralia</taxon>
        <taxon>Lophotrochozoa</taxon>
        <taxon>Platyhelminthes</taxon>
        <taxon>Monogenea</taxon>
        <taxon>Polyopisthocotylea</taxon>
        <taxon>Polystomatidea</taxon>
        <taxon>Polystomatidae</taxon>
        <taxon>Protopolystoma</taxon>
    </lineage>
</organism>
<name>A0A448WYW8_9PLAT</name>
<evidence type="ECO:0000313" key="2">
    <source>
        <dbReference type="Proteomes" id="UP000784294"/>
    </source>
</evidence>
<keyword evidence="2" id="KW-1185">Reference proteome</keyword>
<reference evidence="1" key="1">
    <citation type="submission" date="2018-11" db="EMBL/GenBank/DDBJ databases">
        <authorList>
            <consortium name="Pathogen Informatics"/>
        </authorList>
    </citation>
    <scope>NUCLEOTIDE SEQUENCE</scope>
</reference>
<dbReference type="EMBL" id="CAAALY010064447">
    <property type="protein sequence ID" value="VEL23866.1"/>
    <property type="molecule type" value="Genomic_DNA"/>
</dbReference>
<proteinExistence type="predicted"/>
<evidence type="ECO:0000313" key="1">
    <source>
        <dbReference type="EMBL" id="VEL23866.1"/>
    </source>
</evidence>
<dbReference type="Proteomes" id="UP000784294">
    <property type="component" value="Unassembled WGS sequence"/>
</dbReference>
<gene>
    <name evidence="1" type="ORF">PXEA_LOCUS17306</name>
</gene>
<comment type="caution">
    <text evidence="1">The sequence shown here is derived from an EMBL/GenBank/DDBJ whole genome shotgun (WGS) entry which is preliminary data.</text>
</comment>
<dbReference type="AlphaFoldDB" id="A0A448WYW8"/>
<sequence>MPTIESSAEAAALLMSSISVIHMVRCIDDTNDVSRNVPGQRMSSQNGRGPNDFWPIVLAIIPIGYQPEPLLFDANQPLNSLQPPSILTLQAASRRYASSASRRTSGQV</sequence>